<dbReference type="STRING" id="316055.RPE_1896"/>
<name>Q07QE0_RHOP5</name>
<dbReference type="AlphaFoldDB" id="Q07QE0"/>
<dbReference type="KEGG" id="rpe:RPE_1896"/>
<dbReference type="SUPFAM" id="SSF141371">
    <property type="entry name" value="PilZ domain-like"/>
    <property type="match status" value="1"/>
</dbReference>
<gene>
    <name evidence="2" type="ordered locus">RPE_1896</name>
</gene>
<dbReference type="GO" id="GO:0035438">
    <property type="term" value="F:cyclic-di-GMP binding"/>
    <property type="evidence" value="ECO:0007669"/>
    <property type="project" value="InterPro"/>
</dbReference>
<protein>
    <submittedName>
        <fullName evidence="2">Type IV pilus assembly PilZ</fullName>
    </submittedName>
</protein>
<proteinExistence type="predicted"/>
<evidence type="ECO:0000313" key="2">
    <source>
        <dbReference type="EMBL" id="ABJ05844.1"/>
    </source>
</evidence>
<dbReference type="InterPro" id="IPR009875">
    <property type="entry name" value="PilZ_domain"/>
</dbReference>
<feature type="domain" description="PilZ" evidence="1">
    <location>
        <begin position="117"/>
        <end position="197"/>
    </location>
</feature>
<dbReference type="EMBL" id="CP000463">
    <property type="protein sequence ID" value="ABJ05844.1"/>
    <property type="molecule type" value="Genomic_DNA"/>
</dbReference>
<accession>Q07QE0</accession>
<reference evidence="2" key="1">
    <citation type="submission" date="2006-09" db="EMBL/GenBank/DDBJ databases">
        <title>Complete sequence of Rhodopseudomonas palustris BisA53.</title>
        <authorList>
            <consortium name="US DOE Joint Genome Institute"/>
            <person name="Copeland A."/>
            <person name="Lucas S."/>
            <person name="Lapidus A."/>
            <person name="Barry K."/>
            <person name="Detter J.C."/>
            <person name="Glavina del Rio T."/>
            <person name="Hammon N."/>
            <person name="Israni S."/>
            <person name="Dalin E."/>
            <person name="Tice H."/>
            <person name="Pitluck S."/>
            <person name="Chain P."/>
            <person name="Malfatti S."/>
            <person name="Shin M."/>
            <person name="Vergez L."/>
            <person name="Schmutz J."/>
            <person name="Larimer F."/>
            <person name="Land M."/>
            <person name="Hauser L."/>
            <person name="Pelletier D.A."/>
            <person name="Kyrpides N."/>
            <person name="Kim E."/>
            <person name="Harwood C.S."/>
            <person name="Oda Y."/>
            <person name="Richardson P."/>
        </authorList>
    </citation>
    <scope>NUCLEOTIDE SEQUENCE [LARGE SCALE GENOMIC DNA]</scope>
    <source>
        <strain evidence="2">BisA53</strain>
    </source>
</reference>
<dbReference type="Pfam" id="PF07238">
    <property type="entry name" value="PilZ"/>
    <property type="match status" value="1"/>
</dbReference>
<sequence length="240" mass="26786">MVSVEKFFKQRAVNIVVGGHYTLANWYDAHGKPRSFACRTRRISPFRMMVDVPVVGRLGDSITSYFGDFGQLEGRITDTVAGSFLLELDMTGEMRRRMADQLSWLEKKLKDPSVRDERKHARIVPATPHSTLTFGDGATRSCFVIDMSVSGAAISADVQPEIGTPLAVGAAVGRVVRHRQDGFAVSFVEPQRLEELERRIICRPAELGPRQAKASLRPHARRAVVEPPTEEETEVYYLDA</sequence>
<evidence type="ECO:0000259" key="1">
    <source>
        <dbReference type="Pfam" id="PF07238"/>
    </source>
</evidence>
<organism evidence="2">
    <name type="scientific">Rhodopseudomonas palustris (strain BisA53)</name>
    <dbReference type="NCBI Taxonomy" id="316055"/>
    <lineage>
        <taxon>Bacteria</taxon>
        <taxon>Pseudomonadati</taxon>
        <taxon>Pseudomonadota</taxon>
        <taxon>Alphaproteobacteria</taxon>
        <taxon>Hyphomicrobiales</taxon>
        <taxon>Nitrobacteraceae</taxon>
        <taxon>Rhodopseudomonas</taxon>
    </lineage>
</organism>
<dbReference type="HOGENOM" id="CLU_102943_0_0_5"/>
<dbReference type="eggNOG" id="ENOG5033YI5">
    <property type="taxonomic scope" value="Bacteria"/>
</dbReference>